<dbReference type="EMBL" id="NIRI02000042">
    <property type="protein sequence ID" value="KAG5448859.1"/>
    <property type="molecule type" value="Genomic_DNA"/>
</dbReference>
<name>A0A3R7FMQ2_CLOSI</name>
<evidence type="ECO:0000313" key="1">
    <source>
        <dbReference type="EMBL" id="KAG5448859.1"/>
    </source>
</evidence>
<keyword evidence="2" id="KW-1185">Reference proteome</keyword>
<comment type="caution">
    <text evidence="1">The sequence shown here is derived from an EMBL/GenBank/DDBJ whole genome shotgun (WGS) entry which is preliminary data.</text>
</comment>
<dbReference type="InParanoid" id="A0A3R7FMQ2"/>
<reference evidence="1 2" key="2">
    <citation type="journal article" date="2021" name="Genomics">
        <title>High-quality reference genome for Clonorchis sinensis.</title>
        <authorList>
            <person name="Young N.D."/>
            <person name="Stroehlein A.J."/>
            <person name="Kinkar L."/>
            <person name="Wang T."/>
            <person name="Sohn W.M."/>
            <person name="Chang B.C.H."/>
            <person name="Kaur P."/>
            <person name="Weisz D."/>
            <person name="Dudchenko O."/>
            <person name="Aiden E.L."/>
            <person name="Korhonen P.K."/>
            <person name="Gasser R.B."/>
        </authorList>
    </citation>
    <scope>NUCLEOTIDE SEQUENCE [LARGE SCALE GENOMIC DNA]</scope>
    <source>
        <strain evidence="1">Cs-k2</strain>
    </source>
</reference>
<dbReference type="AlphaFoldDB" id="A0A3R7FMQ2"/>
<reference evidence="1 2" key="1">
    <citation type="journal article" date="2018" name="Biotechnol. Adv.">
        <title>Improved genomic resources and new bioinformatic workflow for the carcinogenic parasite Clonorchis sinensis: Biotechnological implications.</title>
        <authorList>
            <person name="Wang D."/>
            <person name="Korhonen P.K."/>
            <person name="Gasser R.B."/>
            <person name="Young N.D."/>
        </authorList>
    </citation>
    <scope>NUCLEOTIDE SEQUENCE [LARGE SCALE GENOMIC DNA]</scope>
    <source>
        <strain evidence="1">Cs-k2</strain>
    </source>
</reference>
<gene>
    <name evidence="1" type="ORF">CSKR_103492</name>
</gene>
<proteinExistence type="predicted"/>
<evidence type="ECO:0000313" key="2">
    <source>
        <dbReference type="Proteomes" id="UP000286415"/>
    </source>
</evidence>
<organism evidence="1 2">
    <name type="scientific">Clonorchis sinensis</name>
    <name type="common">Chinese liver fluke</name>
    <dbReference type="NCBI Taxonomy" id="79923"/>
    <lineage>
        <taxon>Eukaryota</taxon>
        <taxon>Metazoa</taxon>
        <taxon>Spiralia</taxon>
        <taxon>Lophotrochozoa</taxon>
        <taxon>Platyhelminthes</taxon>
        <taxon>Trematoda</taxon>
        <taxon>Digenea</taxon>
        <taxon>Opisthorchiida</taxon>
        <taxon>Opisthorchiata</taxon>
        <taxon>Opisthorchiidae</taxon>
        <taxon>Clonorchis</taxon>
    </lineage>
</organism>
<dbReference type="Proteomes" id="UP000286415">
    <property type="component" value="Unassembled WGS sequence"/>
</dbReference>
<protein>
    <submittedName>
        <fullName evidence="1">Uncharacterized protein</fullName>
    </submittedName>
</protein>
<sequence>MQWSIPYWSPSPRRVHPDSKRNRRGMTICSSTSVYVPSEHTAPMALIHYLPGTDRKSPTLH</sequence>
<accession>A0A3R7FMQ2</accession>